<dbReference type="Pfam" id="PF00700">
    <property type="entry name" value="Flagellin_C"/>
    <property type="match status" value="1"/>
</dbReference>
<dbReference type="SUPFAM" id="SSF64518">
    <property type="entry name" value="Phase 1 flagellin"/>
    <property type="match status" value="1"/>
</dbReference>
<keyword evidence="2 3" id="KW-0975">Bacterial flagellum</keyword>
<accession>A0A2M9DEH8</accession>
<dbReference type="AlphaFoldDB" id="A0A1U7DGZ1"/>
<dbReference type="STRING" id="1267768.BV394_05315"/>
<dbReference type="Pfam" id="PF00669">
    <property type="entry name" value="Flagellin_N"/>
    <property type="match status" value="1"/>
</dbReference>
<dbReference type="PANTHER" id="PTHR42792">
    <property type="entry name" value="FLAGELLIN"/>
    <property type="match status" value="1"/>
</dbReference>
<dbReference type="Proteomes" id="UP000187266">
    <property type="component" value="Chromosome"/>
</dbReference>
<dbReference type="InterPro" id="IPR001492">
    <property type="entry name" value="Flagellin"/>
</dbReference>
<dbReference type="GO" id="GO:0009288">
    <property type="term" value="C:bacterial-type flagellum"/>
    <property type="evidence" value="ECO:0007669"/>
    <property type="project" value="UniProtKB-SubCell"/>
</dbReference>
<comment type="function">
    <text evidence="3">Flagellin is the subunit protein which polymerizes to form the filaments of bacterial flagella.</text>
</comment>
<keyword evidence="5" id="KW-1185">Reference proteome</keyword>
<dbReference type="RefSeq" id="WP_076979228.1">
    <property type="nucleotide sequence ID" value="NZ_CP019124.1"/>
</dbReference>
<keyword evidence="3" id="KW-0964">Secreted</keyword>
<evidence type="ECO:0000256" key="2">
    <source>
        <dbReference type="ARBA" id="ARBA00023143"/>
    </source>
</evidence>
<evidence type="ECO:0000256" key="1">
    <source>
        <dbReference type="ARBA" id="ARBA00005709"/>
    </source>
</evidence>
<dbReference type="InterPro" id="IPR001029">
    <property type="entry name" value="Flagellin_N"/>
</dbReference>
<dbReference type="OrthoDB" id="8328560at2"/>
<name>A0A1U7DGZ1_9RHOB</name>
<dbReference type="GO" id="GO:0005198">
    <property type="term" value="F:structural molecule activity"/>
    <property type="evidence" value="ECO:0007669"/>
    <property type="project" value="UniProtKB-UniRule"/>
</dbReference>
<organism evidence="4 5">
    <name type="scientific">Brevirhabdus pacifica</name>
    <dbReference type="NCBI Taxonomy" id="1267768"/>
    <lineage>
        <taxon>Bacteria</taxon>
        <taxon>Pseudomonadati</taxon>
        <taxon>Pseudomonadota</taxon>
        <taxon>Alphaproteobacteria</taxon>
        <taxon>Rhodobacterales</taxon>
        <taxon>Paracoccaceae</taxon>
        <taxon>Brevirhabdus</taxon>
    </lineage>
</organism>
<evidence type="ECO:0000256" key="3">
    <source>
        <dbReference type="RuleBase" id="RU362073"/>
    </source>
</evidence>
<dbReference type="PANTHER" id="PTHR42792:SF2">
    <property type="entry name" value="FLAGELLIN"/>
    <property type="match status" value="1"/>
</dbReference>
<protein>
    <recommendedName>
        <fullName evidence="3">Flagellin</fullName>
    </recommendedName>
</protein>
<dbReference type="Gene3D" id="1.20.1330.10">
    <property type="entry name" value="f41 fragment of flagellin, N-terminal domain"/>
    <property type="match status" value="1"/>
</dbReference>
<keyword evidence="4" id="KW-0969">Cilium</keyword>
<keyword evidence="4" id="KW-0282">Flagellum</keyword>
<dbReference type="EMBL" id="CP019124">
    <property type="protein sequence ID" value="APX89205.1"/>
    <property type="molecule type" value="Genomic_DNA"/>
</dbReference>
<sequence>MSSILTNNSAMNALSTLRSVNNRLGENQGRISSGLKIQSGKDNAAYFAISETMSGDSGMYKAIDESLTLTKNSVSTARLGAETVADLAKQFVERVAFAQGGTAEVRASVQNELDELAARIGTTISQSTFNGESLVDSGAAVTVVTGISRSSAGSVATTTISFNEQDLGVIQSALGAINLTTSSTAALQEADLKTAETQLTEAISAATSLGIAERSIETQKDFLTELTNRLDSGVGSMVDADMEVEAARLQSLQVQQQLATQSLSIANQGPQNLLSLFR</sequence>
<gene>
    <name evidence="4" type="ORF">BV394_05315</name>
</gene>
<proteinExistence type="inferred from homology"/>
<dbReference type="GO" id="GO:0005576">
    <property type="term" value="C:extracellular region"/>
    <property type="evidence" value="ECO:0007669"/>
    <property type="project" value="UniProtKB-SubCell"/>
</dbReference>
<accession>A0A1U7DGZ1</accession>
<keyword evidence="4" id="KW-0966">Cell projection</keyword>
<comment type="subcellular location">
    <subcellularLocation>
        <location evidence="3">Secreted</location>
    </subcellularLocation>
    <subcellularLocation>
        <location evidence="3">Bacterial flagellum</location>
    </subcellularLocation>
</comment>
<reference evidence="4 5" key="1">
    <citation type="submission" date="2017-01" db="EMBL/GenBank/DDBJ databases">
        <title>Genomic analysis of Xuhuaishuia manganoxidans DY6-4.</title>
        <authorList>
            <person name="Wang X."/>
        </authorList>
    </citation>
    <scope>NUCLEOTIDE SEQUENCE [LARGE SCALE GENOMIC DNA]</scope>
    <source>
        <strain evidence="4 5">DY6-4</strain>
    </source>
</reference>
<comment type="similarity">
    <text evidence="1 3">Belongs to the bacterial flagellin family.</text>
</comment>
<dbReference type="InterPro" id="IPR046358">
    <property type="entry name" value="Flagellin_C"/>
</dbReference>
<evidence type="ECO:0000313" key="4">
    <source>
        <dbReference type="EMBL" id="APX89205.1"/>
    </source>
</evidence>
<evidence type="ECO:0000313" key="5">
    <source>
        <dbReference type="Proteomes" id="UP000187266"/>
    </source>
</evidence>